<keyword evidence="1" id="KW-0540">Nuclease</keyword>
<protein>
    <submittedName>
        <fullName evidence="1">Uma2 family endonuclease</fullName>
    </submittedName>
</protein>
<name>A0ABW5MDE8_9BACT</name>
<keyword evidence="1" id="KW-0255">Endonuclease</keyword>
<dbReference type="InterPro" id="IPR012296">
    <property type="entry name" value="Nuclease_put_TT1808"/>
</dbReference>
<sequence>MVTTNEFVETSAIPKSLVYETLNGRPLYYKGYHDVVAGILKPEDIMGSSDLQSIIVMVLAGTLWNKVDRKQYQLATNQSRLHVGLGDNLSADVAIFEKSSLPRLKGKYFDVPPKIVLEVDIKIDLNEIGSDVAYISEKTQELINFGVERVFWVLSKIRKVIIIQPNQDWIVTDWGNDITIMDDCIINIKRLLDEEEITY</sequence>
<evidence type="ECO:0000313" key="2">
    <source>
        <dbReference type="Proteomes" id="UP001597469"/>
    </source>
</evidence>
<reference evidence="2" key="1">
    <citation type="journal article" date="2019" name="Int. J. Syst. Evol. Microbiol.">
        <title>The Global Catalogue of Microorganisms (GCM) 10K type strain sequencing project: providing services to taxonomists for standard genome sequencing and annotation.</title>
        <authorList>
            <consortium name="The Broad Institute Genomics Platform"/>
            <consortium name="The Broad Institute Genome Sequencing Center for Infectious Disease"/>
            <person name="Wu L."/>
            <person name="Ma J."/>
        </authorList>
    </citation>
    <scope>NUCLEOTIDE SEQUENCE [LARGE SCALE GENOMIC DNA]</scope>
    <source>
        <strain evidence="2">KCTC 42805</strain>
    </source>
</reference>
<keyword evidence="1" id="KW-0378">Hydrolase</keyword>
<evidence type="ECO:0000313" key="1">
    <source>
        <dbReference type="EMBL" id="MFD2574412.1"/>
    </source>
</evidence>
<dbReference type="EMBL" id="JBHULN010000028">
    <property type="protein sequence ID" value="MFD2574412.1"/>
    <property type="molecule type" value="Genomic_DNA"/>
</dbReference>
<dbReference type="RefSeq" id="WP_381528090.1">
    <property type="nucleotide sequence ID" value="NZ_JBHULN010000028.1"/>
</dbReference>
<organism evidence="1 2">
    <name type="scientific">Spirosoma soli</name>
    <dbReference type="NCBI Taxonomy" id="1770529"/>
    <lineage>
        <taxon>Bacteria</taxon>
        <taxon>Pseudomonadati</taxon>
        <taxon>Bacteroidota</taxon>
        <taxon>Cytophagia</taxon>
        <taxon>Cytophagales</taxon>
        <taxon>Cytophagaceae</taxon>
        <taxon>Spirosoma</taxon>
    </lineage>
</organism>
<gene>
    <name evidence="1" type="ORF">ACFSUS_27505</name>
</gene>
<dbReference type="SUPFAM" id="SSF52980">
    <property type="entry name" value="Restriction endonuclease-like"/>
    <property type="match status" value="1"/>
</dbReference>
<keyword evidence="2" id="KW-1185">Reference proteome</keyword>
<dbReference type="Proteomes" id="UP001597469">
    <property type="component" value="Unassembled WGS sequence"/>
</dbReference>
<accession>A0ABW5MDE8</accession>
<dbReference type="Gene3D" id="3.90.1570.10">
    <property type="entry name" value="tt1808, chain A"/>
    <property type="match status" value="1"/>
</dbReference>
<dbReference type="GO" id="GO:0004519">
    <property type="term" value="F:endonuclease activity"/>
    <property type="evidence" value="ECO:0007669"/>
    <property type="project" value="UniProtKB-KW"/>
</dbReference>
<dbReference type="InterPro" id="IPR011335">
    <property type="entry name" value="Restrct_endonuc-II-like"/>
</dbReference>
<proteinExistence type="predicted"/>
<comment type="caution">
    <text evidence="1">The sequence shown here is derived from an EMBL/GenBank/DDBJ whole genome shotgun (WGS) entry which is preliminary data.</text>
</comment>